<feature type="chain" id="PRO_5002776250" evidence="2">
    <location>
        <begin position="42"/>
        <end position="528"/>
    </location>
</feature>
<dbReference type="PANTHER" id="PTHR15337:SF11">
    <property type="entry name" value="THIOREDOXIN DOMAIN-CONTAINING PROTEIN"/>
    <property type="match status" value="1"/>
</dbReference>
<evidence type="ECO:0000313" key="5">
    <source>
        <dbReference type="Proteomes" id="UP000008840"/>
    </source>
</evidence>
<dbReference type="InterPro" id="IPR051099">
    <property type="entry name" value="AGR/TXD"/>
</dbReference>
<evidence type="ECO:0000259" key="3">
    <source>
        <dbReference type="PROSITE" id="PS51352"/>
    </source>
</evidence>
<reference evidence="4 5" key="1">
    <citation type="journal article" date="2008" name="Genome Biol.">
        <title>The complete genome, comparative and functional analysis of Stenotrophomonas maltophilia reveals an organism heavily shielded by drug resistance determinants.</title>
        <authorList>
            <person name="Crossman L.C."/>
            <person name="Gould V.C."/>
            <person name="Dow J.M."/>
            <person name="Vernikos G.S."/>
            <person name="Okazaki A."/>
            <person name="Sebaihia M."/>
            <person name="Saunders D."/>
            <person name="Arrowsmith C."/>
            <person name="Carver T."/>
            <person name="Peters N."/>
            <person name="Adlem E."/>
            <person name="Kerhornou A."/>
            <person name="Lord A."/>
            <person name="Murphy L."/>
            <person name="Seeger K."/>
            <person name="Squares R."/>
            <person name="Rutter S."/>
            <person name="Quail M.A."/>
            <person name="Rajandream M.A."/>
            <person name="Harris D."/>
            <person name="Churcher C."/>
            <person name="Bentley S.D."/>
            <person name="Parkhill J."/>
            <person name="Thomson N.R."/>
            <person name="Avison M.B."/>
        </authorList>
    </citation>
    <scope>NUCLEOTIDE SEQUENCE [LARGE SCALE GENOMIC DNA]</scope>
    <source>
        <strain evidence="4 5">K279a</strain>
    </source>
</reference>
<evidence type="ECO:0000256" key="1">
    <source>
        <dbReference type="ARBA" id="ARBA00022729"/>
    </source>
</evidence>
<dbReference type="Proteomes" id="UP000008840">
    <property type="component" value="Chromosome"/>
</dbReference>
<dbReference type="KEGG" id="sml:Smlt2827"/>
<keyword evidence="5" id="KW-1185">Reference proteome</keyword>
<dbReference type="EnsemblBacteria" id="CAQ46288">
    <property type="protein sequence ID" value="CAQ46288"/>
    <property type="gene ID" value="Smlt2827"/>
</dbReference>
<dbReference type="PROSITE" id="PS51352">
    <property type="entry name" value="THIOREDOXIN_2"/>
    <property type="match status" value="1"/>
</dbReference>
<dbReference type="PROSITE" id="PS51354">
    <property type="entry name" value="GLUTAREDOXIN_2"/>
    <property type="match status" value="1"/>
</dbReference>
<proteinExistence type="predicted"/>
<dbReference type="InterPro" id="IPR036249">
    <property type="entry name" value="Thioredoxin-like_sf"/>
</dbReference>
<accession>B2FHR1</accession>
<dbReference type="PANTHER" id="PTHR15337">
    <property type="entry name" value="ANTERIOR GRADIENT PROTEIN-RELATED"/>
    <property type="match status" value="1"/>
</dbReference>
<feature type="signal peptide" evidence="2">
    <location>
        <begin position="1"/>
        <end position="41"/>
    </location>
</feature>
<dbReference type="AlphaFoldDB" id="B2FHR1"/>
<feature type="domain" description="Thioredoxin" evidence="3">
    <location>
        <begin position="51"/>
        <end position="173"/>
    </location>
</feature>
<sequence length="528" mass="56798">MSKLNQRAPRRFLQWPVTLPFEMLPMRVALSVLLLASALSACTPAPVSTANSAEAPAPASAIAWRQGDVDDAFAEAADSGKPVLLYWGAVWCPPCNQLKAGLFKDPAFIALTSKFVPVYLDGDEEGAQAWGERFGVRGYPTLIVLDPQRNEITRVAGGNDAAELTRALTVAAGRRSAVAATLATALATPDRLAAEDWQVLGDYGWEVDANRLAGERKSQVVLRQLSKAAPDAALQRRFALLALATAEKPDASPTEVRELLQAVLAQPAEVRRNRELLGYAGVQLVKQASAGPATSNTLGQQLLVALERADAERGDRADDALSRALTEVSLARQQQPKGALPAALVDRVKQRVASADAAATDAHARQATISSAVHALREVGDDAGAEALLLAELKRSEQPYYYMPELAELAEQRGDTAGALEWLKRAYDGAQGPATRVQWGVLYVEGLLKLAPDDAPRIEQATASLIAELEAQPSGYHQRTRQRFERLAGQLKAWSGKHQGAETLARLQQRMQQACGDQVDGACKDWLS</sequence>
<evidence type="ECO:0000256" key="2">
    <source>
        <dbReference type="SAM" id="SignalP"/>
    </source>
</evidence>
<dbReference type="HOGENOM" id="CLU_022172_0_0_6"/>
<gene>
    <name evidence="4" type="ordered locus">Smlt2827</name>
</gene>
<dbReference type="EMBL" id="AM743169">
    <property type="protein sequence ID" value="CAQ46288.1"/>
    <property type="molecule type" value="Genomic_DNA"/>
</dbReference>
<keyword evidence="1 2" id="KW-0732">Signal</keyword>
<organism evidence="4 5">
    <name type="scientific">Stenotrophomonas maltophilia (strain K279a)</name>
    <dbReference type="NCBI Taxonomy" id="522373"/>
    <lineage>
        <taxon>Bacteria</taxon>
        <taxon>Pseudomonadati</taxon>
        <taxon>Pseudomonadota</taxon>
        <taxon>Gammaproteobacteria</taxon>
        <taxon>Lysobacterales</taxon>
        <taxon>Lysobacteraceae</taxon>
        <taxon>Stenotrophomonas</taxon>
        <taxon>Stenotrophomonas maltophilia group</taxon>
    </lineage>
</organism>
<name>B2FHR1_STRMK</name>
<dbReference type="eggNOG" id="COG4232">
    <property type="taxonomic scope" value="Bacteria"/>
</dbReference>
<protein>
    <submittedName>
        <fullName evidence="4">Conserved hypothetical exported protein</fullName>
    </submittedName>
</protein>
<dbReference type="CDD" id="cd02947">
    <property type="entry name" value="TRX_family"/>
    <property type="match status" value="1"/>
</dbReference>
<dbReference type="InterPro" id="IPR013766">
    <property type="entry name" value="Thioredoxin_domain"/>
</dbReference>
<dbReference type="SUPFAM" id="SSF52833">
    <property type="entry name" value="Thioredoxin-like"/>
    <property type="match status" value="1"/>
</dbReference>
<dbReference type="Gene3D" id="3.40.30.10">
    <property type="entry name" value="Glutaredoxin"/>
    <property type="match status" value="1"/>
</dbReference>
<dbReference type="Pfam" id="PF13899">
    <property type="entry name" value="Thioredoxin_7"/>
    <property type="match status" value="1"/>
</dbReference>
<evidence type="ECO:0000313" key="4">
    <source>
        <dbReference type="EMBL" id="CAQ46288.1"/>
    </source>
</evidence>